<feature type="compositionally biased region" description="Low complexity" evidence="8">
    <location>
        <begin position="379"/>
        <end position="409"/>
    </location>
</feature>
<evidence type="ECO:0000256" key="8">
    <source>
        <dbReference type="SAM" id="MobiDB-lite"/>
    </source>
</evidence>
<evidence type="ECO:0000256" key="4">
    <source>
        <dbReference type="ARBA" id="ARBA00022840"/>
    </source>
</evidence>
<comment type="catalytic activity">
    <reaction evidence="7">
        <text>ATP + H2O = ADP + phosphate + H(+)</text>
        <dbReference type="Rhea" id="RHEA:13065"/>
        <dbReference type="ChEBI" id="CHEBI:15377"/>
        <dbReference type="ChEBI" id="CHEBI:15378"/>
        <dbReference type="ChEBI" id="CHEBI:30616"/>
        <dbReference type="ChEBI" id="CHEBI:43474"/>
        <dbReference type="ChEBI" id="CHEBI:456216"/>
        <dbReference type="EC" id="3.6.4.13"/>
    </reaction>
</comment>
<keyword evidence="4 6" id="KW-0067">ATP-binding</keyword>
<dbReference type="Pfam" id="PF00270">
    <property type="entry name" value="DEAD"/>
    <property type="match status" value="1"/>
</dbReference>
<dbReference type="PROSITE" id="PS51192">
    <property type="entry name" value="HELICASE_ATP_BIND_1"/>
    <property type="match status" value="1"/>
</dbReference>
<dbReference type="InterPro" id="IPR000629">
    <property type="entry name" value="RNA-helicase_DEAD-box_CS"/>
</dbReference>
<keyword evidence="3 6" id="KW-0347">Helicase</keyword>
<feature type="region of interest" description="Disordered" evidence="8">
    <location>
        <begin position="600"/>
        <end position="620"/>
    </location>
</feature>
<evidence type="ECO:0000256" key="3">
    <source>
        <dbReference type="ARBA" id="ARBA00022806"/>
    </source>
</evidence>
<evidence type="ECO:0000256" key="2">
    <source>
        <dbReference type="ARBA" id="ARBA00022801"/>
    </source>
</evidence>
<keyword evidence="2 6" id="KW-0378">Hydrolase</keyword>
<accession>A0AAD5TWB5</accession>
<evidence type="ECO:0000256" key="1">
    <source>
        <dbReference type="ARBA" id="ARBA00022741"/>
    </source>
</evidence>
<comment type="similarity">
    <text evidence="6">Belongs to the DEAD box helicase family.</text>
</comment>
<dbReference type="EMBL" id="JADGJW010001611">
    <property type="protein sequence ID" value="KAJ3202168.1"/>
    <property type="molecule type" value="Genomic_DNA"/>
</dbReference>
<keyword evidence="1 6" id="KW-0547">Nucleotide-binding</keyword>
<dbReference type="InterPro" id="IPR011545">
    <property type="entry name" value="DEAD/DEAH_box_helicase_dom"/>
</dbReference>
<feature type="domain" description="Helicase C-terminal" evidence="10">
    <location>
        <begin position="331"/>
        <end position="552"/>
    </location>
</feature>
<protein>
    <recommendedName>
        <fullName evidence="7">ATP-dependent RNA helicase</fullName>
        <ecNumber evidence="7">3.6.4.13</ecNumber>
    </recommendedName>
</protein>
<dbReference type="GO" id="GO:0003723">
    <property type="term" value="F:RNA binding"/>
    <property type="evidence" value="ECO:0007669"/>
    <property type="project" value="UniProtKB-UniRule"/>
</dbReference>
<feature type="domain" description="Helicase ATP-binding" evidence="9">
    <location>
        <begin position="69"/>
        <end position="294"/>
    </location>
</feature>
<dbReference type="InterPro" id="IPR014001">
    <property type="entry name" value="Helicase_ATP-bd"/>
</dbReference>
<dbReference type="InterPro" id="IPR001650">
    <property type="entry name" value="Helicase_C-like"/>
</dbReference>
<feature type="compositionally biased region" description="Basic residues" evidence="8">
    <location>
        <begin position="410"/>
        <end position="419"/>
    </location>
</feature>
<organism evidence="11 12">
    <name type="scientific">Clydaea vesicula</name>
    <dbReference type="NCBI Taxonomy" id="447962"/>
    <lineage>
        <taxon>Eukaryota</taxon>
        <taxon>Fungi</taxon>
        <taxon>Fungi incertae sedis</taxon>
        <taxon>Chytridiomycota</taxon>
        <taxon>Chytridiomycota incertae sedis</taxon>
        <taxon>Chytridiomycetes</taxon>
        <taxon>Lobulomycetales</taxon>
        <taxon>Lobulomycetaceae</taxon>
        <taxon>Clydaea</taxon>
    </lineage>
</organism>
<dbReference type="AlphaFoldDB" id="A0AAD5TWB5"/>
<evidence type="ECO:0000256" key="6">
    <source>
        <dbReference type="RuleBase" id="RU000492"/>
    </source>
</evidence>
<dbReference type="Gene3D" id="3.40.50.300">
    <property type="entry name" value="P-loop containing nucleotide triphosphate hydrolases"/>
    <property type="match status" value="2"/>
</dbReference>
<proteinExistence type="inferred from homology"/>
<dbReference type="GO" id="GO:0003724">
    <property type="term" value="F:RNA helicase activity"/>
    <property type="evidence" value="ECO:0007669"/>
    <property type="project" value="UniProtKB-EC"/>
</dbReference>
<evidence type="ECO:0000259" key="10">
    <source>
        <dbReference type="PROSITE" id="PS51194"/>
    </source>
</evidence>
<dbReference type="SUPFAM" id="SSF52540">
    <property type="entry name" value="P-loop containing nucleoside triphosphate hydrolases"/>
    <property type="match status" value="2"/>
</dbReference>
<gene>
    <name evidence="11" type="primary">DBP6</name>
    <name evidence="11" type="ORF">HK099_001974</name>
</gene>
<dbReference type="CDD" id="cd17956">
    <property type="entry name" value="DEADc_DDX51"/>
    <property type="match status" value="1"/>
</dbReference>
<feature type="compositionally biased region" description="Low complexity" evidence="8">
    <location>
        <begin position="608"/>
        <end position="620"/>
    </location>
</feature>
<dbReference type="GO" id="GO:0005524">
    <property type="term" value="F:ATP binding"/>
    <property type="evidence" value="ECO:0007669"/>
    <property type="project" value="UniProtKB-UniRule"/>
</dbReference>
<comment type="caution">
    <text evidence="11">The sequence shown here is derived from an EMBL/GenBank/DDBJ whole genome shotgun (WGS) entry which is preliminary data.</text>
</comment>
<evidence type="ECO:0000313" key="11">
    <source>
        <dbReference type="EMBL" id="KAJ3202168.1"/>
    </source>
</evidence>
<keyword evidence="5 7" id="KW-0694">RNA-binding</keyword>
<keyword evidence="12" id="KW-1185">Reference proteome</keyword>
<comment type="domain">
    <text evidence="7">The Q motif is unique to and characteristic of the DEAD box family of RNA helicases and controls ATP binding and hydrolysis.</text>
</comment>
<feature type="non-terminal residue" evidence="11">
    <location>
        <position position="1"/>
    </location>
</feature>
<dbReference type="GO" id="GO:0016787">
    <property type="term" value="F:hydrolase activity"/>
    <property type="evidence" value="ECO:0007669"/>
    <property type="project" value="UniProtKB-KW"/>
</dbReference>
<evidence type="ECO:0000256" key="7">
    <source>
        <dbReference type="RuleBase" id="RU365068"/>
    </source>
</evidence>
<name>A0AAD5TWB5_9FUNG</name>
<dbReference type="SMART" id="SM00487">
    <property type="entry name" value="DEXDc"/>
    <property type="match status" value="1"/>
</dbReference>
<dbReference type="SMART" id="SM00490">
    <property type="entry name" value="HELICc"/>
    <property type="match status" value="1"/>
</dbReference>
<evidence type="ECO:0000313" key="12">
    <source>
        <dbReference type="Proteomes" id="UP001211065"/>
    </source>
</evidence>
<comment type="function">
    <text evidence="7">RNA helicase.</text>
</comment>
<feature type="region of interest" description="Disordered" evidence="8">
    <location>
        <begin position="379"/>
        <end position="423"/>
    </location>
</feature>
<evidence type="ECO:0000256" key="5">
    <source>
        <dbReference type="ARBA" id="ARBA00022884"/>
    </source>
</evidence>
<dbReference type="PROSITE" id="PS00039">
    <property type="entry name" value="DEAD_ATP_HELICASE"/>
    <property type="match status" value="1"/>
</dbReference>
<dbReference type="InterPro" id="IPR027417">
    <property type="entry name" value="P-loop_NTPase"/>
</dbReference>
<dbReference type="Pfam" id="PF00271">
    <property type="entry name" value="Helicase_C"/>
    <property type="match status" value="1"/>
</dbReference>
<sequence>TGLPEWLRNPIIYESKNNSKVEKEVKKIKKQPFLEYNFSTATEQNLKKANFVKLFPVQQATFSLLSKSTLANKFTSDVLVSAMTGSGKTLAYAIPIIETLIKRIVPRIRALIILPTRDLAIQVKQSFENFKKGTNLQVYLITGQQNFETEKHHLNSVKIDILISTPGRLLDHIKEGCVNLEHLRFLVIDEADRLLNQKYKDWLENLFNYINLKNNDNLTSTEKFNKNINFDVDEFGLPISKVKTFRYNGFNDLEKFDTGIISHYTPLQKLLFSATLTRDPSKLAKLNLNNPKYIQIINDDNDKDSNIIFQTPENLTEKIVVIKDNAKKPLILLHLLIDLKLTGVLVFAKSIEAAHRLAALINIFNKMLTEKGDDLTSSSEASSFSESDSSSSSDSLSDADTSGDSGSNFKNKKLTKKKGTTNSTSIKKKIDSEKFLFVAKAFSSTLKASKKKKLLKHFKNKKINCLICSDVMSRGMDLGSCVSTVINYDIPSSTQGYVHRIGRTARAEREGLALSILEFSQVKWFKKEILSKVNRGNKDLHNQLKIDEKSIVEKYLETFLKSLKIVGEMVKGEGTTKPSEQNYKNSVKNFIEDVISDVENSDDDDESLSQSTTKSTSGSKKFGNYKNLYDIPTKSQFNPVESILKNLFVD</sequence>
<reference evidence="11" key="1">
    <citation type="submission" date="2020-05" db="EMBL/GenBank/DDBJ databases">
        <title>Phylogenomic resolution of chytrid fungi.</title>
        <authorList>
            <person name="Stajich J.E."/>
            <person name="Amses K."/>
            <person name="Simmons R."/>
            <person name="Seto K."/>
            <person name="Myers J."/>
            <person name="Bonds A."/>
            <person name="Quandt C.A."/>
            <person name="Barry K."/>
            <person name="Liu P."/>
            <person name="Grigoriev I."/>
            <person name="Longcore J.E."/>
            <person name="James T.Y."/>
        </authorList>
    </citation>
    <scope>NUCLEOTIDE SEQUENCE</scope>
    <source>
        <strain evidence="11">JEL0476</strain>
    </source>
</reference>
<dbReference type="PROSITE" id="PS51194">
    <property type="entry name" value="HELICASE_CTER"/>
    <property type="match status" value="1"/>
</dbReference>
<evidence type="ECO:0000259" key="9">
    <source>
        <dbReference type="PROSITE" id="PS51192"/>
    </source>
</evidence>
<dbReference type="PANTHER" id="PTHR24031">
    <property type="entry name" value="RNA HELICASE"/>
    <property type="match status" value="1"/>
</dbReference>
<dbReference type="Proteomes" id="UP001211065">
    <property type="component" value="Unassembled WGS sequence"/>
</dbReference>
<dbReference type="EC" id="3.6.4.13" evidence="7"/>